<accession>A0A495QWW1</accession>
<evidence type="ECO:0000313" key="2">
    <source>
        <dbReference type="EMBL" id="RKS78592.1"/>
    </source>
</evidence>
<comment type="caution">
    <text evidence="2">The sequence shown here is derived from an EMBL/GenBank/DDBJ whole genome shotgun (WGS) entry which is preliminary data.</text>
</comment>
<organism evidence="2 3">
    <name type="scientific">Actinomadura pelletieri DSM 43383</name>
    <dbReference type="NCBI Taxonomy" id="1120940"/>
    <lineage>
        <taxon>Bacteria</taxon>
        <taxon>Bacillati</taxon>
        <taxon>Actinomycetota</taxon>
        <taxon>Actinomycetes</taxon>
        <taxon>Streptosporangiales</taxon>
        <taxon>Thermomonosporaceae</taxon>
        <taxon>Actinomadura</taxon>
    </lineage>
</organism>
<sequence>MRESGVTVGRFFARCRLAYRDDTGQMRLCDTKFDLPAEFVEHMADVHGRTQPRPPGRTPKARTWRRPQRTRQLYEPKEYGVGAWVTFAESRDDKIVLRRGQVWSLGPPRIGNSRWVVPADGGDAVVVRINQRPVLTSRTLLDVVPGHNMHRQNLRRAENLRRFGRLFPVVVSKHWEYLWSTGKTLVESWCWHVDPMCPDAVGRAAPSKQFQPFNITQVVLELISGRINASTSRFCRRCFWLDDTNDTAA</sequence>
<evidence type="ECO:0000313" key="3">
    <source>
        <dbReference type="Proteomes" id="UP000274601"/>
    </source>
</evidence>
<protein>
    <submittedName>
        <fullName evidence="2">Uncharacterized protein</fullName>
    </submittedName>
</protein>
<dbReference type="Proteomes" id="UP000274601">
    <property type="component" value="Unassembled WGS sequence"/>
</dbReference>
<feature type="region of interest" description="Disordered" evidence="1">
    <location>
        <begin position="47"/>
        <end position="66"/>
    </location>
</feature>
<gene>
    <name evidence="2" type="ORF">BZB76_0009</name>
</gene>
<proteinExistence type="predicted"/>
<dbReference type="EMBL" id="RBWU01000001">
    <property type="protein sequence ID" value="RKS78592.1"/>
    <property type="molecule type" value="Genomic_DNA"/>
</dbReference>
<reference evidence="2 3" key="1">
    <citation type="submission" date="2018-10" db="EMBL/GenBank/DDBJ databases">
        <title>Genomic Encyclopedia of Archaeal and Bacterial Type Strains, Phase II (KMG-II): from individual species to whole genera.</title>
        <authorList>
            <person name="Goeker M."/>
        </authorList>
    </citation>
    <scope>NUCLEOTIDE SEQUENCE [LARGE SCALE GENOMIC DNA]</scope>
    <source>
        <strain evidence="2 3">DSM 43383</strain>
    </source>
</reference>
<evidence type="ECO:0000256" key="1">
    <source>
        <dbReference type="SAM" id="MobiDB-lite"/>
    </source>
</evidence>
<name>A0A495QWW1_9ACTN</name>
<dbReference type="AlphaFoldDB" id="A0A495QWW1"/>
<keyword evidence="3" id="KW-1185">Reference proteome</keyword>